<protein>
    <recommendedName>
        <fullName evidence="3">phosphoenolpyruvate--glycerone phosphotransferase</fullName>
        <ecNumber evidence="3">2.7.1.121</ecNumber>
    </recommendedName>
</protein>
<dbReference type="InterPro" id="IPR039643">
    <property type="entry name" value="DhaM"/>
</dbReference>
<name>C4L4Q2_EXISA</name>
<evidence type="ECO:0000256" key="1">
    <source>
        <dbReference type="ARBA" id="ARBA00001113"/>
    </source>
</evidence>
<proteinExistence type="predicted"/>
<evidence type="ECO:0000256" key="4">
    <source>
        <dbReference type="ARBA" id="ARBA00022679"/>
    </source>
</evidence>
<dbReference type="EC" id="2.7.1.121" evidence="3"/>
<comment type="catalytic activity">
    <reaction evidence="1">
        <text>dihydroxyacetone + phosphoenolpyruvate = dihydroxyacetone phosphate + pyruvate</text>
        <dbReference type="Rhea" id="RHEA:18381"/>
        <dbReference type="ChEBI" id="CHEBI:15361"/>
        <dbReference type="ChEBI" id="CHEBI:16016"/>
        <dbReference type="ChEBI" id="CHEBI:57642"/>
        <dbReference type="ChEBI" id="CHEBI:58702"/>
        <dbReference type="EC" id="2.7.1.121"/>
    </reaction>
</comment>
<accession>C4L4Q2</accession>
<dbReference type="eggNOG" id="COG3412">
    <property type="taxonomic scope" value="Bacteria"/>
</dbReference>
<keyword evidence="7" id="KW-0418">Kinase</keyword>
<evidence type="ECO:0000256" key="5">
    <source>
        <dbReference type="ARBA" id="ARBA00046577"/>
    </source>
</evidence>
<dbReference type="OrthoDB" id="7065393at2"/>
<comment type="subunit">
    <text evidence="5">Homodimer. The dihydroxyacetone kinase complex is composed of a homodimer of DhaM, a homodimer of DhaK and the subunit DhaL.</text>
</comment>
<keyword evidence="4" id="KW-0808">Transferase</keyword>
<dbReference type="NCBIfam" id="TIGR02364">
    <property type="entry name" value="dha_pts"/>
    <property type="match status" value="1"/>
</dbReference>
<evidence type="ECO:0000259" key="6">
    <source>
        <dbReference type="PROSITE" id="PS51096"/>
    </source>
</evidence>
<evidence type="ECO:0000256" key="3">
    <source>
        <dbReference type="ARBA" id="ARBA00012095"/>
    </source>
</evidence>
<dbReference type="PANTHER" id="PTHR38594:SF1">
    <property type="entry name" value="PEP-DEPENDENT DIHYDROXYACETONE KINASE, PHOSPHORYL DONOR SUBUNIT DHAM"/>
    <property type="match status" value="1"/>
</dbReference>
<dbReference type="EMBL" id="CP001615">
    <property type="protein sequence ID" value="ACQ69647.1"/>
    <property type="molecule type" value="Genomic_DNA"/>
</dbReference>
<sequence>MVELIIVSHSAKIAEGIQDLMKEMAPSVPIHLAGGLEDGAIGTDVNRILSALDQVEGEALLLSDIGSATMNAELAIDMYEGDKHVEFFDGPIVESSFIASVSSGNGMSLADIVGQLKQQ</sequence>
<dbReference type="GO" id="GO:0047324">
    <property type="term" value="F:phosphoenolpyruvate-glycerone phosphotransferase activity"/>
    <property type="evidence" value="ECO:0007669"/>
    <property type="project" value="UniProtKB-EC"/>
</dbReference>
<dbReference type="SUPFAM" id="SSF53062">
    <property type="entry name" value="PTS system fructose IIA component-like"/>
    <property type="match status" value="1"/>
</dbReference>
<dbReference type="GO" id="GO:0016020">
    <property type="term" value="C:membrane"/>
    <property type="evidence" value="ECO:0007669"/>
    <property type="project" value="InterPro"/>
</dbReference>
<dbReference type="STRING" id="360911.EAT1b_0716"/>
<dbReference type="InterPro" id="IPR036662">
    <property type="entry name" value="PTS_EIIA_man-typ_sf"/>
</dbReference>
<dbReference type="InterPro" id="IPR012844">
    <property type="entry name" value="DhaM_N"/>
</dbReference>
<gene>
    <name evidence="7" type="ordered locus">EAT1b_0716</name>
</gene>
<reference evidence="7 8" key="1">
    <citation type="journal article" date="2011" name="J. Bacteriol.">
        <title>Complete genome sequence of the Thermophilic Bacterium Exiguobacterium sp. AT1b.</title>
        <authorList>
            <person name="Vishnivetskaya T.A."/>
            <person name="Lucas S."/>
            <person name="Copeland A."/>
            <person name="Lapidus A."/>
            <person name="Glavina Del Rio T."/>
            <person name="Dalin E."/>
            <person name="Tice H."/>
            <person name="Bruce D.C."/>
            <person name="Goodwin L.A."/>
            <person name="Pitluck S."/>
            <person name="Saunders E."/>
            <person name="Brettin T."/>
            <person name="Detter C."/>
            <person name="Han C."/>
            <person name="Larimer F."/>
            <person name="Land M.L."/>
            <person name="Hauser L.J."/>
            <person name="Kyrpides N.C."/>
            <person name="Ovchinnikova G."/>
            <person name="Kathariou S."/>
            <person name="Ramaley R.F."/>
            <person name="Rodrigues D.F."/>
            <person name="Hendrix C."/>
            <person name="Richardson P."/>
            <person name="Tiedje J.M."/>
        </authorList>
    </citation>
    <scope>NUCLEOTIDE SEQUENCE [LARGE SCALE GENOMIC DNA]</scope>
    <source>
        <strain evidence="8">ATCC BAA-1283 / AT1b</strain>
    </source>
</reference>
<evidence type="ECO:0000313" key="8">
    <source>
        <dbReference type="Proteomes" id="UP000000716"/>
    </source>
</evidence>
<dbReference type="AlphaFoldDB" id="C4L4Q2"/>
<dbReference type="KEGG" id="eat:EAT1b_0716"/>
<feature type="domain" description="PTS EIIA type-4" evidence="6">
    <location>
        <begin position="1"/>
        <end position="119"/>
    </location>
</feature>
<evidence type="ECO:0000313" key="7">
    <source>
        <dbReference type="EMBL" id="ACQ69647.1"/>
    </source>
</evidence>
<dbReference type="HOGENOM" id="CLU_045361_2_1_9"/>
<evidence type="ECO:0000256" key="2">
    <source>
        <dbReference type="ARBA" id="ARBA00002788"/>
    </source>
</evidence>
<keyword evidence="8" id="KW-1185">Reference proteome</keyword>
<dbReference type="GO" id="GO:0019563">
    <property type="term" value="P:glycerol catabolic process"/>
    <property type="evidence" value="ECO:0007669"/>
    <property type="project" value="InterPro"/>
</dbReference>
<dbReference type="GO" id="GO:0009401">
    <property type="term" value="P:phosphoenolpyruvate-dependent sugar phosphotransferase system"/>
    <property type="evidence" value="ECO:0007669"/>
    <property type="project" value="InterPro"/>
</dbReference>
<dbReference type="Gene3D" id="3.40.50.510">
    <property type="entry name" value="Phosphotransferase system, mannose-type IIA component"/>
    <property type="match status" value="1"/>
</dbReference>
<dbReference type="PANTHER" id="PTHR38594">
    <property type="entry name" value="PEP-DEPENDENT DIHYDROXYACETONE KINASE, PHOSPHORYL DONOR SUBUNIT DHAM"/>
    <property type="match status" value="1"/>
</dbReference>
<dbReference type="Pfam" id="PF03610">
    <property type="entry name" value="EIIA-man"/>
    <property type="match status" value="1"/>
</dbReference>
<comment type="function">
    <text evidence="2">Component of the dihydroxyacetone kinase complex, which is responsible for the phosphoenolpyruvate (PEP)-dependent phosphorylation of dihydroxyacetone. DhaM serves as the phosphoryl donor. Is phosphorylated by phosphoenolpyruvate in an EI- and HPr-dependent reaction, and a phosphorelay system on histidine residues finally leads to phosphoryl transfer to DhaL and dihydroxyacetone.</text>
</comment>
<dbReference type="PROSITE" id="PS51096">
    <property type="entry name" value="PTS_EIIA_TYPE_4"/>
    <property type="match status" value="1"/>
</dbReference>
<dbReference type="InterPro" id="IPR004701">
    <property type="entry name" value="PTS_EIIA_man-typ"/>
</dbReference>
<dbReference type="Proteomes" id="UP000000716">
    <property type="component" value="Chromosome"/>
</dbReference>
<organism evidence="7 8">
    <name type="scientific">Exiguobacterium sp. (strain ATCC BAA-1283 / AT1b)</name>
    <dbReference type="NCBI Taxonomy" id="360911"/>
    <lineage>
        <taxon>Bacteria</taxon>
        <taxon>Bacillati</taxon>
        <taxon>Bacillota</taxon>
        <taxon>Bacilli</taxon>
        <taxon>Bacillales</taxon>
        <taxon>Bacillales Family XII. Incertae Sedis</taxon>
        <taxon>Exiguobacterium</taxon>
    </lineage>
</organism>